<evidence type="ECO:0000256" key="3">
    <source>
        <dbReference type="ARBA" id="ARBA00022679"/>
    </source>
</evidence>
<comment type="subcellular location">
    <subcellularLocation>
        <location evidence="8">Cytoplasm</location>
    </subcellularLocation>
</comment>
<feature type="binding site" evidence="8">
    <location>
        <begin position="72"/>
        <end position="73"/>
    </location>
    <ligand>
        <name>pyridoxal 5'-phosphate</name>
        <dbReference type="ChEBI" id="CHEBI:597326"/>
    </ligand>
</feature>
<keyword evidence="5 8" id="KW-0663">Pyridoxal phosphate</keyword>
<dbReference type="HAMAP" id="MF_00331">
    <property type="entry name" value="Cys_desulf_IscS"/>
    <property type="match status" value="1"/>
</dbReference>
<keyword evidence="4 8" id="KW-0479">Metal-binding</keyword>
<dbReference type="RefSeq" id="WP_218282666.1">
    <property type="nucleotide sequence ID" value="NZ_CP078093.1"/>
</dbReference>
<feature type="binding site" evidence="8">
    <location>
        <position position="180"/>
    </location>
    <ligand>
        <name>pyridoxal 5'-phosphate</name>
        <dbReference type="ChEBI" id="CHEBI:597326"/>
    </ligand>
</feature>
<keyword evidence="2 8" id="KW-0963">Cytoplasm</keyword>
<protein>
    <recommendedName>
        <fullName evidence="8">Cysteine desulfurase IscS</fullName>
        <ecNumber evidence="8">2.8.1.7</ecNumber>
    </recommendedName>
</protein>
<organism evidence="10 11">
    <name type="scientific">Crassaminicella indica</name>
    <dbReference type="NCBI Taxonomy" id="2855394"/>
    <lineage>
        <taxon>Bacteria</taxon>
        <taxon>Bacillati</taxon>
        <taxon>Bacillota</taxon>
        <taxon>Clostridia</taxon>
        <taxon>Eubacteriales</taxon>
        <taxon>Clostridiaceae</taxon>
        <taxon>Crassaminicella</taxon>
    </lineage>
</organism>
<keyword evidence="7 8" id="KW-0411">Iron-sulfur</keyword>
<evidence type="ECO:0000256" key="7">
    <source>
        <dbReference type="ARBA" id="ARBA00023014"/>
    </source>
</evidence>
<dbReference type="InterPro" id="IPR010240">
    <property type="entry name" value="Cys_deSase_IscS"/>
</dbReference>
<evidence type="ECO:0000313" key="11">
    <source>
        <dbReference type="Proteomes" id="UP000886818"/>
    </source>
</evidence>
<feature type="binding site" description="via persulfide group" evidence="8">
    <location>
        <position position="326"/>
    </location>
    <ligand>
        <name>[2Fe-2S] cluster</name>
        <dbReference type="ChEBI" id="CHEBI:190135"/>
        <note>ligand shared with IscU</note>
    </ligand>
</feature>
<keyword evidence="3 8" id="KW-0808">Transferase</keyword>
<dbReference type="InterPro" id="IPR020578">
    <property type="entry name" value="Aminotrans_V_PyrdxlP_BS"/>
</dbReference>
<keyword evidence="11" id="KW-1185">Reference proteome</keyword>
<dbReference type="EC" id="2.8.1.7" evidence="8"/>
<dbReference type="InterPro" id="IPR016454">
    <property type="entry name" value="Cysteine_dSase"/>
</dbReference>
<evidence type="ECO:0000256" key="5">
    <source>
        <dbReference type="ARBA" id="ARBA00022898"/>
    </source>
</evidence>
<dbReference type="InterPro" id="IPR000192">
    <property type="entry name" value="Aminotrans_V_dom"/>
</dbReference>
<dbReference type="PANTHER" id="PTHR11601:SF34">
    <property type="entry name" value="CYSTEINE DESULFURASE"/>
    <property type="match status" value="1"/>
</dbReference>
<comment type="subunit">
    <text evidence="8">Homodimer. Forms a heterotetramer with IscU, interacts with other sulfur acceptors.</text>
</comment>
<evidence type="ECO:0000256" key="6">
    <source>
        <dbReference type="ARBA" id="ARBA00023004"/>
    </source>
</evidence>
<evidence type="ECO:0000256" key="4">
    <source>
        <dbReference type="ARBA" id="ARBA00022723"/>
    </source>
</evidence>
<comment type="cofactor">
    <cofactor evidence="1 8">
        <name>pyridoxal 5'-phosphate</name>
        <dbReference type="ChEBI" id="CHEBI:597326"/>
    </cofactor>
</comment>
<evidence type="ECO:0000313" key="10">
    <source>
        <dbReference type="EMBL" id="QXM05969.1"/>
    </source>
</evidence>
<comment type="function">
    <text evidence="8">Master enzyme that delivers sulfur to a number of partners involved in Fe-S cluster assembly, tRNA modification or cofactor biosynthesis. Catalyzes the removal of elemental sulfur atoms from cysteine to produce alanine. Functions as a sulfur delivery protein for Fe-S cluster synthesis onto IscU, an Fe-S scaffold assembly protein, as well as other S acceptor proteins.</text>
</comment>
<dbReference type="Pfam" id="PF00266">
    <property type="entry name" value="Aminotran_5"/>
    <property type="match status" value="1"/>
</dbReference>
<reference evidence="10" key="1">
    <citation type="submission" date="2021-07" db="EMBL/GenBank/DDBJ databases">
        <title>Complete genome sequence of Crassaminicella sp. 143-21, isolated from a deep-sea hydrothermal vent.</title>
        <authorList>
            <person name="Li X."/>
        </authorList>
    </citation>
    <scope>NUCLEOTIDE SEQUENCE</scope>
    <source>
        <strain evidence="10">143-21</strain>
    </source>
</reference>
<accession>A0ABX8RA87</accession>
<feature type="binding site" evidence="8">
    <location>
        <position position="152"/>
    </location>
    <ligand>
        <name>pyridoxal 5'-phosphate</name>
        <dbReference type="ChEBI" id="CHEBI:597326"/>
    </ligand>
</feature>
<dbReference type="GO" id="GO:0031071">
    <property type="term" value="F:cysteine desulfurase activity"/>
    <property type="evidence" value="ECO:0007669"/>
    <property type="project" value="UniProtKB-EC"/>
</dbReference>
<dbReference type="Proteomes" id="UP000886818">
    <property type="component" value="Chromosome"/>
</dbReference>
<feature type="active site" description="Cysteine persulfide intermediate" evidence="8">
    <location>
        <position position="326"/>
    </location>
</feature>
<proteinExistence type="inferred from homology"/>
<keyword evidence="8" id="KW-0001">2Fe-2S</keyword>
<dbReference type="EMBL" id="CP078093">
    <property type="protein sequence ID" value="QXM05969.1"/>
    <property type="molecule type" value="Genomic_DNA"/>
</dbReference>
<dbReference type="InterPro" id="IPR017772">
    <property type="entry name" value="Cys_deSase_NifS_bac/arc"/>
</dbReference>
<feature type="binding site" evidence="8">
    <location>
        <position position="238"/>
    </location>
    <ligand>
        <name>pyridoxal 5'-phosphate</name>
        <dbReference type="ChEBI" id="CHEBI:597326"/>
    </ligand>
</feature>
<dbReference type="PANTHER" id="PTHR11601">
    <property type="entry name" value="CYSTEINE DESULFURYLASE FAMILY MEMBER"/>
    <property type="match status" value="1"/>
</dbReference>
<keyword evidence="6 8" id="KW-0408">Iron</keyword>
<feature type="domain" description="Aminotransferase class V" evidence="9">
    <location>
        <begin position="5"/>
        <end position="367"/>
    </location>
</feature>
<comment type="pathway">
    <text evidence="8">Cofactor biosynthesis; iron-sulfur cluster biosynthesis.</text>
</comment>
<dbReference type="NCBIfam" id="NF002806">
    <property type="entry name" value="PRK02948.1"/>
    <property type="match status" value="1"/>
</dbReference>
<comment type="similarity">
    <text evidence="8">Belongs to the class-V pyridoxal-phosphate-dependent aminotransferase family. NifS/IscS subfamily.</text>
</comment>
<comment type="catalytic activity">
    <reaction evidence="8">
        <text>(sulfur carrier)-H + L-cysteine = (sulfur carrier)-SH + L-alanine</text>
        <dbReference type="Rhea" id="RHEA:43892"/>
        <dbReference type="Rhea" id="RHEA-COMP:14737"/>
        <dbReference type="Rhea" id="RHEA-COMP:14739"/>
        <dbReference type="ChEBI" id="CHEBI:29917"/>
        <dbReference type="ChEBI" id="CHEBI:35235"/>
        <dbReference type="ChEBI" id="CHEBI:57972"/>
        <dbReference type="ChEBI" id="CHEBI:64428"/>
        <dbReference type="EC" id="2.8.1.7"/>
    </reaction>
</comment>
<dbReference type="NCBIfam" id="TIGR03402">
    <property type="entry name" value="FeS_nifS"/>
    <property type="match status" value="1"/>
</dbReference>
<evidence type="ECO:0000256" key="2">
    <source>
        <dbReference type="ARBA" id="ARBA00022490"/>
    </source>
</evidence>
<evidence type="ECO:0000256" key="8">
    <source>
        <dbReference type="HAMAP-Rule" id="MF_00331"/>
    </source>
</evidence>
<gene>
    <name evidence="10" type="primary">nifS</name>
    <name evidence="8" type="synonym">iscS</name>
    <name evidence="10" type="ORF">KVH43_11500</name>
</gene>
<dbReference type="PROSITE" id="PS00595">
    <property type="entry name" value="AA_TRANSFER_CLASS_5"/>
    <property type="match status" value="1"/>
</dbReference>
<evidence type="ECO:0000259" key="9">
    <source>
        <dbReference type="Pfam" id="PF00266"/>
    </source>
</evidence>
<feature type="modified residue" description="N6-(pyridoxal phosphate)lysine" evidence="8">
    <location>
        <position position="203"/>
    </location>
</feature>
<feature type="binding site" evidence="8">
    <location>
        <begin position="200"/>
        <end position="202"/>
    </location>
    <ligand>
        <name>pyridoxal 5'-phosphate</name>
        <dbReference type="ChEBI" id="CHEBI:597326"/>
    </ligand>
</feature>
<evidence type="ECO:0000256" key="1">
    <source>
        <dbReference type="ARBA" id="ARBA00001933"/>
    </source>
</evidence>
<sequence>MNRRVYLDYSATTPMKKEVLEEMQPYFIDKFGNPSSIYSFGREAKKAVDIARDQVAKLIGAKTDEVYFTAGGSEADNWAIKGIAYANKDKGNHIITTKIEHHAVLHVCEHLEKNGFNVTYLDVDEHGLINLEDLKNAITDQTILISIMFANNEIGTIQPIKEIGQIAKEKGVTFHTDAVQALGNVAIDVNALNIDLMSLSSHKIYGPKGIGALYIRKGIKIHSFVHGGAQERRRRAGTENVPGIVGFGKACELAMENMDTHIKHLKMLREKLIKGIMENIGYVRLNGHPEKRLPGNVNMVFEFIEGESLLLSLDMVGIAGSSGSACTSGSLDPSHVLMAIGLPHEIAHGSLRLTVGDFTTEEDIDYVLEQLPKIVDRLRQMSPLYEKVKGGQKSCTQKK</sequence>
<dbReference type="PIRSF" id="PIRSF005572">
    <property type="entry name" value="NifS"/>
    <property type="match status" value="1"/>
</dbReference>
<name>A0ABX8RA87_9CLOT</name>